<evidence type="ECO:0000313" key="2">
    <source>
        <dbReference type="EMBL" id="KAA0593756.1"/>
    </source>
</evidence>
<dbReference type="EMBL" id="VTTN01000010">
    <property type="protein sequence ID" value="KAA0593756.1"/>
    <property type="molecule type" value="Genomic_DNA"/>
</dbReference>
<evidence type="ECO:0000313" key="3">
    <source>
        <dbReference type="Proteomes" id="UP000324927"/>
    </source>
</evidence>
<proteinExistence type="predicted"/>
<dbReference type="SUPFAM" id="SSF51735">
    <property type="entry name" value="NAD(P)-binding Rossmann-fold domains"/>
    <property type="match status" value="1"/>
</dbReference>
<accession>A0A5A9GHE4</accession>
<dbReference type="OrthoDB" id="9803892at2"/>
<comment type="caution">
    <text evidence="2">The sequence shown here is derived from an EMBL/GenBank/DDBJ whole genome shotgun (WGS) entry which is preliminary data.</text>
</comment>
<reference evidence="2 3" key="1">
    <citation type="submission" date="2019-08" db="EMBL/GenBank/DDBJ databases">
        <authorList>
            <person name="Grouzdev D."/>
            <person name="Tikhonova E."/>
            <person name="Kravchenko I."/>
        </authorList>
    </citation>
    <scope>NUCLEOTIDE SEQUENCE [LARGE SCALE GENOMIC DNA]</scope>
    <source>
        <strain evidence="2 3">59b</strain>
    </source>
</reference>
<dbReference type="AlphaFoldDB" id="A0A5A9GHE4"/>
<dbReference type="PANTHER" id="PTHR43242:SF1">
    <property type="entry name" value="NAD(P)-BINDING ROSSMANN-FOLD SUPERFAMILY PROTEIN"/>
    <property type="match status" value="1"/>
</dbReference>
<organism evidence="2 3">
    <name type="scientific">Azospirillum lipoferum</name>
    <dbReference type="NCBI Taxonomy" id="193"/>
    <lineage>
        <taxon>Bacteria</taxon>
        <taxon>Pseudomonadati</taxon>
        <taxon>Pseudomonadota</taxon>
        <taxon>Alphaproteobacteria</taxon>
        <taxon>Rhodospirillales</taxon>
        <taxon>Azospirillaceae</taxon>
        <taxon>Azospirillum</taxon>
    </lineage>
</organism>
<dbReference type="Pfam" id="PF04321">
    <property type="entry name" value="RmlD_sub_bind"/>
    <property type="match status" value="1"/>
</dbReference>
<keyword evidence="3" id="KW-1185">Reference proteome</keyword>
<feature type="domain" description="RmlD-like substrate binding" evidence="1">
    <location>
        <begin position="16"/>
        <end position="299"/>
    </location>
</feature>
<evidence type="ECO:0000259" key="1">
    <source>
        <dbReference type="Pfam" id="PF04321"/>
    </source>
</evidence>
<name>A0A5A9GHE4_AZOLI</name>
<gene>
    <name evidence="2" type="ORF">FZ942_22970</name>
</gene>
<sequence length="322" mass="33559">MTSGFPDGTGDAGGHCLVVGGDSMIGRVLAGTLDGAEAGRVFTTTRRPATTGERRLHLDLGDPGTWDAALARPWSSAILCAAMARLDACHADPEAAMRINAHGPVALAAALAARGCYVVLLSTNQVFDGRLPSPLPETPVSPTTAYGRSKAEAERGVIALAGRPGMTTPGVLRLSKVVEPGMPLLAGWIDRLRRGDEVLAARDMSLAPLPVAQVVEALRRMSGRRTAGIVQLASAAEISYVEAARHVARRIGASPVLVRPVDSVAAGFLKDQPPLHTLMDGDRATAELGILPLDPFETLDHCIAPLLEPPYAGSRAGGGLDR</sequence>
<dbReference type="InterPro" id="IPR029903">
    <property type="entry name" value="RmlD-like-bd"/>
</dbReference>
<dbReference type="RefSeq" id="WP_149233422.1">
    <property type="nucleotide sequence ID" value="NZ_JALJXJ010000016.1"/>
</dbReference>
<dbReference type="Gene3D" id="3.40.50.720">
    <property type="entry name" value="NAD(P)-binding Rossmann-like Domain"/>
    <property type="match status" value="1"/>
</dbReference>
<dbReference type="InterPro" id="IPR036291">
    <property type="entry name" value="NAD(P)-bd_dom_sf"/>
</dbReference>
<dbReference type="Proteomes" id="UP000324927">
    <property type="component" value="Unassembled WGS sequence"/>
</dbReference>
<dbReference type="PANTHER" id="PTHR43242">
    <property type="entry name" value="NAD(P)-BINDING ROSSMANN-FOLD SUPERFAMILY PROTEIN"/>
    <property type="match status" value="1"/>
</dbReference>
<protein>
    <submittedName>
        <fullName evidence="2">Sugar nucleotide-binding protein</fullName>
    </submittedName>
</protein>